<dbReference type="RefSeq" id="WP_066597714.1">
    <property type="nucleotide sequence ID" value="NZ_CP016282.1"/>
</dbReference>
<feature type="transmembrane region" description="Helical" evidence="2">
    <location>
        <begin position="252"/>
        <end position="274"/>
    </location>
</feature>
<evidence type="ECO:0000256" key="2">
    <source>
        <dbReference type="SAM" id="Phobius"/>
    </source>
</evidence>
<protein>
    <recommendedName>
        <fullName evidence="3">Putative T7SS secretion signal domain-containing protein</fullName>
    </recommendedName>
</protein>
<dbReference type="Pfam" id="PF21725">
    <property type="entry name" value="T7SS_signal"/>
    <property type="match status" value="1"/>
</dbReference>
<gene>
    <name evidence="4" type="ORF">PA27867_3003</name>
</gene>
<dbReference type="InterPro" id="IPR049082">
    <property type="entry name" value="T7SS_signal"/>
</dbReference>
<accession>A0A1B1BMU6</accession>
<sequence length="444" mass="46676">MTDSEFRPLEGDPDLVRSKAQHYSEIANAIARSVNTLNSIKSVEGMTSKAIDAIRDEAGKVADDIGKAKDRYAGTASALITYSGQLRIAQDAATTAIAHIGDKESAASTASRAATTATTKADSATPETATTEQAAAAKATDAAEAAGTALAAAQQEWHDALTVKNQAAETAITAIIEVVDGKKSQDLNDTWWDDWGSKALDILKVICDWAGVLAIFLAWVPILGQVLLVLAAVGAVLTLIEATVKAINGDGSWWDVAGAAAGAVLSVFGGKIFSIGAKYLRASMITKAASRLDGAPALTRQLSGVGRHSSAYMSIDDAAAAVAKPFKDSLGEAFKKSFKPEFTQGAGPAQLLREAAEKALPTLDNLAPTNLLKLNTDLLDFYRMAAKAPQLLDAPIVIQGVMLSAYQLNTMHKAVDNLLENPLDPFLGDYADVVNQTEKTFGRE</sequence>
<feature type="region of interest" description="Disordered" evidence="1">
    <location>
        <begin position="104"/>
        <end position="130"/>
    </location>
</feature>
<keyword evidence="2" id="KW-1133">Transmembrane helix</keyword>
<feature type="domain" description="Putative T7SS secretion signal" evidence="3">
    <location>
        <begin position="10"/>
        <end position="176"/>
    </location>
</feature>
<dbReference type="OrthoDB" id="5106852at2"/>
<evidence type="ECO:0000313" key="4">
    <source>
        <dbReference type="EMBL" id="ANP73939.1"/>
    </source>
</evidence>
<dbReference type="EMBL" id="CP016282">
    <property type="protein sequence ID" value="ANP73939.1"/>
    <property type="molecule type" value="Genomic_DNA"/>
</dbReference>
<feature type="compositionally biased region" description="Low complexity" evidence="1">
    <location>
        <begin position="106"/>
        <end position="130"/>
    </location>
</feature>
<keyword evidence="2" id="KW-0472">Membrane</keyword>
<evidence type="ECO:0000256" key="1">
    <source>
        <dbReference type="SAM" id="MobiDB-lite"/>
    </source>
</evidence>
<keyword evidence="2" id="KW-0812">Transmembrane</keyword>
<feature type="transmembrane region" description="Helical" evidence="2">
    <location>
        <begin position="212"/>
        <end position="240"/>
    </location>
</feature>
<evidence type="ECO:0000259" key="3">
    <source>
        <dbReference type="Pfam" id="PF21725"/>
    </source>
</evidence>
<proteinExistence type="predicted"/>
<keyword evidence="5" id="KW-1185">Reference proteome</keyword>
<organism evidence="4 5">
    <name type="scientific">Cryobacterium arcticum</name>
    <dbReference type="NCBI Taxonomy" id="670052"/>
    <lineage>
        <taxon>Bacteria</taxon>
        <taxon>Bacillati</taxon>
        <taxon>Actinomycetota</taxon>
        <taxon>Actinomycetes</taxon>
        <taxon>Micrococcales</taxon>
        <taxon>Microbacteriaceae</taxon>
        <taxon>Cryobacterium</taxon>
    </lineage>
</organism>
<evidence type="ECO:0000313" key="5">
    <source>
        <dbReference type="Proteomes" id="UP000092582"/>
    </source>
</evidence>
<dbReference type="Proteomes" id="UP000092582">
    <property type="component" value="Chromosome 1"/>
</dbReference>
<dbReference type="AlphaFoldDB" id="A0A1B1BMU6"/>
<reference evidence="4 5" key="1">
    <citation type="submission" date="2016-06" db="EMBL/GenBank/DDBJ databases">
        <title>Genome sequencing of Cryobacterium arcticum PAMC 27867.</title>
        <authorList>
            <person name="Lee J."/>
            <person name="Kim O.-S."/>
        </authorList>
    </citation>
    <scope>NUCLEOTIDE SEQUENCE [LARGE SCALE GENOMIC DNA]</scope>
    <source>
        <strain evidence="4 5">PAMC 27867</strain>
    </source>
</reference>
<name>A0A1B1BMU6_9MICO</name>
<dbReference type="KEGG" id="cart:PA27867_3003"/>
<dbReference type="STRING" id="670052.PA27867_3003"/>